<dbReference type="GO" id="GO:0009055">
    <property type="term" value="F:electron transfer activity"/>
    <property type="evidence" value="ECO:0007669"/>
    <property type="project" value="InterPro"/>
</dbReference>
<feature type="domain" description="DUF1553" evidence="3">
    <location>
        <begin position="804"/>
        <end position="1060"/>
    </location>
</feature>
<dbReference type="PATRIC" id="fig|595434.4.peg.6176"/>
<sequence length="1120" mass="126698">MSFTRFLLASQIHAKVTELQTFARAFASICYNEFPACHPPVPPIAVVLLSMRSSLFFFDFSRWTAVCLFGLACSLGLSAHADESQISFNRDIRPILSENCYFCHGPDENNQQSGLRLDSREAAIEFAAIIPEDVEGSELVARIDHDDPDAVMPPPASHKTLTEEQKQLLKDWIAEGAIYEDHWSFTPIRRPDIPNLSEWDETVVSDPVHPVDAFIRARLLAKGHDLSGPARADRLLRRMHMDLVGLPPTWKETQDFFQRSQTSQASSDDRAALIDQKLDELFANPHHGERRAAFWLDLVRFADTVGYHGDQNQHIFPYRDWVIEAFQNNMPFDEFTIKQLAGDLLPNPKTDDLIASGFNRLNMMTREGGAQPGEYLSKYATDRVRTVGMAWMGLTTGCAECHDHKFDPFTAKDFYSLGAFFADIEQWGVYSDYGYTPNPDLKGYNNNFPFPPEIEVTSQALLREQTQAKQELTELARSQHEALPDDQKTAANQWLANVHDWLEQNADGWQSIETTNVPSADKKQRAWKLDASSTSPGSLSPQSIQVSLPTKPNQTPLAVEVRFYIEELETVPADKSAENQEDEKKLKRTTVAVSLARANRWMPSFSNTVAQQNVASRWTVPATDADGHAAKQRPHQFMIDQSKHADEPMQAVFELSAPLQLRDGQSLIAEIKGLPADIEATFEASPLIRLRPFDPTELEAIQVCDSVSQPNALLSWMMSNPKQTKDAGAKNHWRDRYLACREGRTWTMVTQATDPIEMRVLPRGNWQDETGEVVQPATPKFLGQYGIDSDKNADANHSDSKRLTRLDLARWIVHRDNPLTARVVANRLWKQFFGVGLTMAVDDLGTQGEPPSHPELLDYLAIELIESGWDLRHVTRLILTSQTYQQDSRVRPELSEIDPENRLLGYHPPRRLEAEIIRDNALAVSGLLNLEIGGPSVKPYQPGGYYSNLQFPNRTYRSTTGDNQYRRGIYMHWQRTFLHPMLANFDAPSREDCVAIRANANTPQQALTLLNDPTFIEAASELAWSMNEQSDSDENRLRAMIRRSLQREATSEEIERLSVFLDQQRELFLADEALSVELTSVGQSAARHGKSLTHPERAEWAAWTATARIVLNLHETITRY</sequence>
<dbReference type="InterPro" id="IPR036909">
    <property type="entry name" value="Cyt_c-like_dom_sf"/>
</dbReference>
<comment type="caution">
    <text evidence="5">The sequence shown here is derived from an EMBL/GenBank/DDBJ whole genome shotgun (WGS) entry which is preliminary data.</text>
</comment>
<proteinExistence type="predicted"/>
<dbReference type="InterPro" id="IPR011429">
    <property type="entry name" value="Cyt_c_Planctomycete-type"/>
</dbReference>
<evidence type="ECO:0000313" key="5">
    <source>
        <dbReference type="EMBL" id="KLU01337.1"/>
    </source>
</evidence>
<feature type="domain" description="Cytochrome C Planctomycete-type" evidence="4">
    <location>
        <begin position="100"/>
        <end position="155"/>
    </location>
</feature>
<evidence type="ECO:0000259" key="4">
    <source>
        <dbReference type="Pfam" id="PF07635"/>
    </source>
</evidence>
<organism evidence="5 6">
    <name type="scientific">Rhodopirellula islandica</name>
    <dbReference type="NCBI Taxonomy" id="595434"/>
    <lineage>
        <taxon>Bacteria</taxon>
        <taxon>Pseudomonadati</taxon>
        <taxon>Planctomycetota</taxon>
        <taxon>Planctomycetia</taxon>
        <taxon>Pirellulales</taxon>
        <taxon>Pirellulaceae</taxon>
        <taxon>Rhodopirellula</taxon>
    </lineage>
</organism>
<dbReference type="PANTHER" id="PTHR35889:SF3">
    <property type="entry name" value="F-BOX DOMAIN-CONTAINING PROTEIN"/>
    <property type="match status" value="1"/>
</dbReference>
<dbReference type="PANTHER" id="PTHR35889">
    <property type="entry name" value="CYCLOINULO-OLIGOSACCHARIDE FRUCTANOTRANSFERASE-RELATED"/>
    <property type="match status" value="1"/>
</dbReference>
<dbReference type="EMBL" id="LECT01000054">
    <property type="protein sequence ID" value="KLU01337.1"/>
    <property type="molecule type" value="Genomic_DNA"/>
</dbReference>
<dbReference type="InterPro" id="IPR011444">
    <property type="entry name" value="DUF1549"/>
</dbReference>
<dbReference type="STRING" id="595434.RISK_006493"/>
<feature type="compositionally biased region" description="Low complexity" evidence="1">
    <location>
        <begin position="532"/>
        <end position="543"/>
    </location>
</feature>
<evidence type="ECO:0000256" key="1">
    <source>
        <dbReference type="SAM" id="MobiDB-lite"/>
    </source>
</evidence>
<dbReference type="AlphaFoldDB" id="A0A0J1B3I3"/>
<accession>A0A0J1B3I3</accession>
<dbReference type="Pfam" id="PF07635">
    <property type="entry name" value="PSCyt1"/>
    <property type="match status" value="1"/>
</dbReference>
<dbReference type="Pfam" id="PF07587">
    <property type="entry name" value="PSD1"/>
    <property type="match status" value="1"/>
</dbReference>
<dbReference type="Proteomes" id="UP000036367">
    <property type="component" value="Unassembled WGS sequence"/>
</dbReference>
<name>A0A0J1B3I3_RHOIS</name>
<dbReference type="SUPFAM" id="SSF46626">
    <property type="entry name" value="Cytochrome c"/>
    <property type="match status" value="1"/>
</dbReference>
<dbReference type="InterPro" id="IPR022655">
    <property type="entry name" value="DUF1553"/>
</dbReference>
<dbReference type="Pfam" id="PF07583">
    <property type="entry name" value="PSCyt2"/>
    <property type="match status" value="1"/>
</dbReference>
<reference evidence="5" key="1">
    <citation type="submission" date="2015-05" db="EMBL/GenBank/DDBJ databases">
        <title>Permanent draft genome of Rhodopirellula islandicus K833.</title>
        <authorList>
            <person name="Kizina J."/>
            <person name="Richter M."/>
            <person name="Glockner F.O."/>
            <person name="Harder J."/>
        </authorList>
    </citation>
    <scope>NUCLEOTIDE SEQUENCE [LARGE SCALE GENOMIC DNA]</scope>
    <source>
        <strain evidence="5">K833</strain>
    </source>
</reference>
<protein>
    <submittedName>
        <fullName evidence="5">Uncharacterized protein</fullName>
    </submittedName>
</protein>
<evidence type="ECO:0000259" key="3">
    <source>
        <dbReference type="Pfam" id="PF07587"/>
    </source>
</evidence>
<feature type="region of interest" description="Disordered" evidence="1">
    <location>
        <begin position="514"/>
        <end position="550"/>
    </location>
</feature>
<dbReference type="GO" id="GO:0020037">
    <property type="term" value="F:heme binding"/>
    <property type="evidence" value="ECO:0007669"/>
    <property type="project" value="InterPro"/>
</dbReference>
<evidence type="ECO:0000313" key="6">
    <source>
        <dbReference type="Proteomes" id="UP000036367"/>
    </source>
</evidence>
<evidence type="ECO:0000259" key="2">
    <source>
        <dbReference type="Pfam" id="PF07583"/>
    </source>
</evidence>
<gene>
    <name evidence="5" type="ORF">RISK_006493</name>
</gene>
<keyword evidence="6" id="KW-1185">Reference proteome</keyword>
<feature type="domain" description="DUF1549" evidence="2">
    <location>
        <begin position="210"/>
        <end position="425"/>
    </location>
</feature>